<reference evidence="2" key="2">
    <citation type="submission" date="2020-09" db="EMBL/GenBank/DDBJ databases">
        <authorList>
            <person name="Sun Q."/>
            <person name="Ohkuma M."/>
        </authorList>
    </citation>
    <scope>NUCLEOTIDE SEQUENCE</scope>
    <source>
        <strain evidence="2">JCM 4122</strain>
    </source>
</reference>
<sequence length="81" mass="9297">MPHLCAAAEWAEDRRMADAAARRWQIEPDLGWDDHQRVAEEKPTSGAGPPTPRPSYARPLASSYAERYFHPLVPSRRRWLS</sequence>
<reference evidence="2" key="1">
    <citation type="journal article" date="2014" name="Int. J. Syst. Evol. Microbiol.">
        <title>Complete genome sequence of Corynebacterium casei LMG S-19264T (=DSM 44701T), isolated from a smear-ripened cheese.</title>
        <authorList>
            <consortium name="US DOE Joint Genome Institute (JGI-PGF)"/>
            <person name="Walter F."/>
            <person name="Albersmeier A."/>
            <person name="Kalinowski J."/>
            <person name="Ruckert C."/>
        </authorList>
    </citation>
    <scope>NUCLEOTIDE SEQUENCE</scope>
    <source>
        <strain evidence="2">JCM 4122</strain>
    </source>
</reference>
<comment type="caution">
    <text evidence="2">The sequence shown here is derived from an EMBL/GenBank/DDBJ whole genome shotgun (WGS) entry which is preliminary data.</text>
</comment>
<evidence type="ECO:0000313" key="2">
    <source>
        <dbReference type="EMBL" id="GHG13698.1"/>
    </source>
</evidence>
<feature type="compositionally biased region" description="Basic and acidic residues" evidence="1">
    <location>
        <begin position="30"/>
        <end position="43"/>
    </location>
</feature>
<name>A0A919ERP6_STRFL</name>
<proteinExistence type="predicted"/>
<organism evidence="2 3">
    <name type="scientific">Streptomyces filamentosus</name>
    <name type="common">Streptomyces roseosporus</name>
    <dbReference type="NCBI Taxonomy" id="67294"/>
    <lineage>
        <taxon>Bacteria</taxon>
        <taxon>Bacillati</taxon>
        <taxon>Actinomycetota</taxon>
        <taxon>Actinomycetes</taxon>
        <taxon>Kitasatosporales</taxon>
        <taxon>Streptomycetaceae</taxon>
        <taxon>Streptomyces</taxon>
    </lineage>
</organism>
<protein>
    <submittedName>
        <fullName evidence="2">Uncharacterized protein</fullName>
    </submittedName>
</protein>
<feature type="region of interest" description="Disordered" evidence="1">
    <location>
        <begin position="30"/>
        <end position="58"/>
    </location>
</feature>
<dbReference type="AlphaFoldDB" id="A0A919ERP6"/>
<keyword evidence="3" id="KW-1185">Reference proteome</keyword>
<gene>
    <name evidence="2" type="ORF">GCM10017667_54590</name>
</gene>
<dbReference type="Proteomes" id="UP000632849">
    <property type="component" value="Unassembled WGS sequence"/>
</dbReference>
<dbReference type="EMBL" id="BNBE01000002">
    <property type="protein sequence ID" value="GHG13698.1"/>
    <property type="molecule type" value="Genomic_DNA"/>
</dbReference>
<evidence type="ECO:0000313" key="3">
    <source>
        <dbReference type="Proteomes" id="UP000632849"/>
    </source>
</evidence>
<evidence type="ECO:0000256" key="1">
    <source>
        <dbReference type="SAM" id="MobiDB-lite"/>
    </source>
</evidence>
<accession>A0A919ERP6</accession>